<dbReference type="PANTHER" id="PTHR43459">
    <property type="entry name" value="ENOYL-COA HYDRATASE"/>
    <property type="match status" value="1"/>
</dbReference>
<keyword evidence="2" id="KW-1185">Reference proteome</keyword>
<dbReference type="InterPro" id="IPR029045">
    <property type="entry name" value="ClpP/crotonase-like_dom_sf"/>
</dbReference>
<sequence>MAGFETIALDVDGGVATLTLKRPERRNAIDMTMRAELREAVDRLVRDAAIRACVLTGSGGSFCAGGDITSMRDRKPGIEDAHERMRQTGETVLALLSLEKPLIAAVDGPAYGAGFGLAAAADFVVATPRARFCASFARIGLVPDFALHHSLPRRVGMGRARELILSAREVDAEEALALGIVSRVVAEDRLMETATTMAKSFVEASSTAFALSKNLLNQSYGLDLRQTVEAESLAQAACLETAYHKEATQRFLDGKPPRFRWQADSA</sequence>
<dbReference type="CDD" id="cd06558">
    <property type="entry name" value="crotonase-like"/>
    <property type="match status" value="1"/>
</dbReference>
<dbReference type="Gene3D" id="3.90.226.10">
    <property type="entry name" value="2-enoyl-CoA Hydratase, Chain A, domain 1"/>
    <property type="match status" value="1"/>
</dbReference>
<dbReference type="EMBL" id="JAZHFV010000005">
    <property type="protein sequence ID" value="MEX4008917.1"/>
    <property type="molecule type" value="Genomic_DNA"/>
</dbReference>
<dbReference type="SUPFAM" id="SSF52096">
    <property type="entry name" value="ClpP/crotonase"/>
    <property type="match status" value="1"/>
</dbReference>
<protein>
    <submittedName>
        <fullName evidence="1">Enoyl-CoA hydratase/isomerase family protein</fullName>
    </submittedName>
</protein>
<dbReference type="Proteomes" id="UP001559025">
    <property type="component" value="Unassembled WGS sequence"/>
</dbReference>
<reference evidence="1 2" key="1">
    <citation type="submission" date="2024-01" db="EMBL/GenBank/DDBJ databases">
        <title>New evidence supports the origin of RcGTA from prophage.</title>
        <authorList>
            <person name="Xu Y."/>
            <person name="Liu B."/>
            <person name="Chen F."/>
        </authorList>
    </citation>
    <scope>NUCLEOTIDE SEQUENCE [LARGE SCALE GENOMIC DNA]</scope>
    <source>
        <strain evidence="1 2">CBW1107-2</strain>
    </source>
</reference>
<accession>A0ABV3WW57</accession>
<name>A0ABV3WW57_9HYPH</name>
<evidence type="ECO:0000313" key="1">
    <source>
        <dbReference type="EMBL" id="MEX4008917.1"/>
    </source>
</evidence>
<gene>
    <name evidence="1" type="ORF">V1479_16530</name>
</gene>
<comment type="caution">
    <text evidence="1">The sequence shown here is derived from an EMBL/GenBank/DDBJ whole genome shotgun (WGS) entry which is preliminary data.</text>
</comment>
<dbReference type="Pfam" id="PF00378">
    <property type="entry name" value="ECH_1"/>
    <property type="match status" value="1"/>
</dbReference>
<evidence type="ECO:0000313" key="2">
    <source>
        <dbReference type="Proteomes" id="UP001559025"/>
    </source>
</evidence>
<organism evidence="1 2">
    <name type="scientific">Neoaquamicrobium sediminum</name>
    <dbReference type="NCBI Taxonomy" id="1849104"/>
    <lineage>
        <taxon>Bacteria</taxon>
        <taxon>Pseudomonadati</taxon>
        <taxon>Pseudomonadota</taxon>
        <taxon>Alphaproteobacteria</taxon>
        <taxon>Hyphomicrobiales</taxon>
        <taxon>Phyllobacteriaceae</taxon>
        <taxon>Neoaquamicrobium</taxon>
    </lineage>
</organism>
<dbReference type="InterPro" id="IPR001753">
    <property type="entry name" value="Enoyl-CoA_hydra/iso"/>
</dbReference>
<proteinExistence type="predicted"/>
<dbReference type="PANTHER" id="PTHR43459:SF1">
    <property type="entry name" value="EG:BACN32G11.4 PROTEIN"/>
    <property type="match status" value="1"/>
</dbReference>
<dbReference type="RefSeq" id="WP_368803889.1">
    <property type="nucleotide sequence ID" value="NZ_JAZHFV010000005.1"/>
</dbReference>